<evidence type="ECO:0000313" key="1">
    <source>
        <dbReference type="Proteomes" id="UP000887565"/>
    </source>
</evidence>
<dbReference type="WBParaSite" id="nRc.2.0.1.t04084-RA">
    <property type="protein sequence ID" value="nRc.2.0.1.t04084-RA"/>
    <property type="gene ID" value="nRc.2.0.1.g04084"/>
</dbReference>
<proteinExistence type="predicted"/>
<sequence length="148" mass="15060">MMRPKKLISTISCKMGGENESMDGSKWGRKRGVASVILRGGSVVRNQMQFGNMVALLGNPGSNCNTAPAAGAAPSAGRVVMTNCGWAVAVDFGTDCMLVVAVDWTHVKAIGSNDAVVTMVVDGADIETIGGKNGVVMGSDGLDGSAIG</sequence>
<organism evidence="1 2">
    <name type="scientific">Romanomermis culicivorax</name>
    <name type="common">Nematode worm</name>
    <dbReference type="NCBI Taxonomy" id="13658"/>
    <lineage>
        <taxon>Eukaryota</taxon>
        <taxon>Metazoa</taxon>
        <taxon>Ecdysozoa</taxon>
        <taxon>Nematoda</taxon>
        <taxon>Enoplea</taxon>
        <taxon>Dorylaimia</taxon>
        <taxon>Mermithida</taxon>
        <taxon>Mermithoidea</taxon>
        <taxon>Mermithidae</taxon>
        <taxon>Romanomermis</taxon>
    </lineage>
</organism>
<accession>A0A915HQT4</accession>
<keyword evidence="1" id="KW-1185">Reference proteome</keyword>
<evidence type="ECO:0000313" key="2">
    <source>
        <dbReference type="WBParaSite" id="nRc.2.0.1.t04084-RA"/>
    </source>
</evidence>
<reference evidence="2" key="1">
    <citation type="submission" date="2022-11" db="UniProtKB">
        <authorList>
            <consortium name="WormBaseParasite"/>
        </authorList>
    </citation>
    <scope>IDENTIFICATION</scope>
</reference>
<dbReference type="AlphaFoldDB" id="A0A915HQT4"/>
<protein>
    <submittedName>
        <fullName evidence="2">Uncharacterized protein</fullName>
    </submittedName>
</protein>
<dbReference type="Proteomes" id="UP000887565">
    <property type="component" value="Unplaced"/>
</dbReference>
<name>A0A915HQT4_ROMCU</name>